<dbReference type="EMBL" id="CP109083">
    <property type="protein sequence ID" value="WSB09915.1"/>
    <property type="molecule type" value="Genomic_DNA"/>
</dbReference>
<gene>
    <name evidence="2" type="ORF">OG849_23090</name>
</gene>
<organism evidence="2 3">
    <name type="scientific">Streptomyces cyaneofuscatus</name>
    <dbReference type="NCBI Taxonomy" id="66883"/>
    <lineage>
        <taxon>Bacteria</taxon>
        <taxon>Bacillati</taxon>
        <taxon>Actinomycetota</taxon>
        <taxon>Actinomycetes</taxon>
        <taxon>Kitasatosporales</taxon>
        <taxon>Streptomycetaceae</taxon>
        <taxon>Streptomyces</taxon>
    </lineage>
</organism>
<evidence type="ECO:0008006" key="4">
    <source>
        <dbReference type="Google" id="ProtNLM"/>
    </source>
</evidence>
<evidence type="ECO:0000256" key="1">
    <source>
        <dbReference type="SAM" id="MobiDB-lite"/>
    </source>
</evidence>
<feature type="region of interest" description="Disordered" evidence="1">
    <location>
        <begin position="1"/>
        <end position="91"/>
    </location>
</feature>
<name>A0ABZ1F0W1_9ACTN</name>
<reference evidence="2 3" key="1">
    <citation type="submission" date="2022-10" db="EMBL/GenBank/DDBJ databases">
        <title>The complete genomes of actinobacterial strains from the NBC collection.</title>
        <authorList>
            <person name="Joergensen T.S."/>
            <person name="Alvarez Arevalo M."/>
            <person name="Sterndorff E.B."/>
            <person name="Faurdal D."/>
            <person name="Vuksanovic O."/>
            <person name="Mourched A.-S."/>
            <person name="Charusanti P."/>
            <person name="Shaw S."/>
            <person name="Blin K."/>
            <person name="Weber T."/>
        </authorList>
    </citation>
    <scope>NUCLEOTIDE SEQUENCE [LARGE SCALE GENOMIC DNA]</scope>
    <source>
        <strain evidence="2 3">NBC 01792</strain>
    </source>
</reference>
<accession>A0ABZ1F0W1</accession>
<evidence type="ECO:0000313" key="3">
    <source>
        <dbReference type="Proteomes" id="UP001356428"/>
    </source>
</evidence>
<sequence>MQLNEAPTDPSPPPVYGPFAPGQGPNTSPQVPYAPGYAPPFAPSLATDPARKKAAAEAIRTSIRPQTKTAGEHADEETSAAVKGLGAKDGDGWVTSRALKDAHKTWGGQVRSMLGRLDADINSLNGARRNLFGADVQSGSGFRQVSPFDNF</sequence>
<protein>
    <recommendedName>
        <fullName evidence="4">Bacterial toxin 28 domain-containing protein</fullName>
    </recommendedName>
</protein>
<dbReference type="Proteomes" id="UP001356428">
    <property type="component" value="Chromosome"/>
</dbReference>
<keyword evidence="3" id="KW-1185">Reference proteome</keyword>
<proteinExistence type="predicted"/>
<evidence type="ECO:0000313" key="2">
    <source>
        <dbReference type="EMBL" id="WSB09915.1"/>
    </source>
</evidence>